<feature type="domain" description="ABC transporter" evidence="10">
    <location>
        <begin position="14"/>
        <end position="249"/>
    </location>
</feature>
<dbReference type="RefSeq" id="WP_290293467.1">
    <property type="nucleotide sequence ID" value="NZ_CP047211.1"/>
</dbReference>
<reference evidence="12" key="1">
    <citation type="journal article" date="2019" name="Int. J. Syst. Evol. Microbiol.">
        <title>The Global Catalogue of Microorganisms (GCM) 10K type strain sequencing project: providing services to taxonomists for standard genome sequencing and annotation.</title>
        <authorList>
            <consortium name="The Broad Institute Genomics Platform"/>
            <consortium name="The Broad Institute Genome Sequencing Center for Infectious Disease"/>
            <person name="Wu L."/>
            <person name="Ma J."/>
        </authorList>
    </citation>
    <scope>NUCLEOTIDE SEQUENCE [LARGE SCALE GENOMIC DNA]</scope>
    <source>
        <strain evidence="12">CCUG 53252</strain>
    </source>
</reference>
<evidence type="ECO:0000256" key="7">
    <source>
        <dbReference type="ARBA" id="ARBA00023004"/>
    </source>
</evidence>
<keyword evidence="9" id="KW-0472">Membrane</keyword>
<dbReference type="InterPro" id="IPR003439">
    <property type="entry name" value="ABC_transporter-like_ATP-bd"/>
</dbReference>
<proteinExistence type="predicted"/>
<evidence type="ECO:0000313" key="12">
    <source>
        <dbReference type="Proteomes" id="UP001595751"/>
    </source>
</evidence>
<evidence type="ECO:0000256" key="4">
    <source>
        <dbReference type="ARBA" id="ARBA00022496"/>
    </source>
</evidence>
<dbReference type="Gene3D" id="3.40.50.300">
    <property type="entry name" value="P-loop containing nucleotide triphosphate hydrolases"/>
    <property type="match status" value="1"/>
</dbReference>
<dbReference type="InterPro" id="IPR027417">
    <property type="entry name" value="P-loop_NTPase"/>
</dbReference>
<dbReference type="SUPFAM" id="SSF52540">
    <property type="entry name" value="P-loop containing nucleoside triphosphate hydrolases"/>
    <property type="match status" value="1"/>
</dbReference>
<dbReference type="EMBL" id="JBHRZN010000002">
    <property type="protein sequence ID" value="MFC3850122.1"/>
    <property type="molecule type" value="Genomic_DNA"/>
</dbReference>
<evidence type="ECO:0000256" key="5">
    <source>
        <dbReference type="ARBA" id="ARBA00022741"/>
    </source>
</evidence>
<dbReference type="InterPro" id="IPR003593">
    <property type="entry name" value="AAA+_ATPase"/>
</dbReference>
<keyword evidence="2" id="KW-0813">Transport</keyword>
<keyword evidence="8" id="KW-0406">Ion transport</keyword>
<evidence type="ECO:0000256" key="6">
    <source>
        <dbReference type="ARBA" id="ARBA00022840"/>
    </source>
</evidence>
<keyword evidence="5" id="KW-0547">Nucleotide-binding</keyword>
<keyword evidence="12" id="KW-1185">Reference proteome</keyword>
<evidence type="ECO:0000256" key="8">
    <source>
        <dbReference type="ARBA" id="ARBA00023065"/>
    </source>
</evidence>
<protein>
    <submittedName>
        <fullName evidence="11">ABC transporter ATP-binding protein</fullName>
    </submittedName>
</protein>
<comment type="caution">
    <text evidence="11">The sequence shown here is derived from an EMBL/GenBank/DDBJ whole genome shotgun (WGS) entry which is preliminary data.</text>
</comment>
<dbReference type="Proteomes" id="UP001595751">
    <property type="component" value="Unassembled WGS sequence"/>
</dbReference>
<evidence type="ECO:0000259" key="10">
    <source>
        <dbReference type="PROSITE" id="PS50893"/>
    </source>
</evidence>
<keyword evidence="3" id="KW-1003">Cell membrane</keyword>
<evidence type="ECO:0000256" key="3">
    <source>
        <dbReference type="ARBA" id="ARBA00022475"/>
    </source>
</evidence>
<dbReference type="SMART" id="SM00382">
    <property type="entry name" value="AAA"/>
    <property type="match status" value="1"/>
</dbReference>
<evidence type="ECO:0000256" key="1">
    <source>
        <dbReference type="ARBA" id="ARBA00004202"/>
    </source>
</evidence>
<dbReference type="Pfam" id="PF00005">
    <property type="entry name" value="ABC_tran"/>
    <property type="match status" value="1"/>
</dbReference>
<name>A0ABV7ZNI0_9CORY</name>
<dbReference type="PANTHER" id="PTHR42771">
    <property type="entry name" value="IRON(3+)-HYDROXAMATE IMPORT ATP-BINDING PROTEIN FHUC"/>
    <property type="match status" value="1"/>
</dbReference>
<sequence length="273" mass="28553">MKTPRNRKAPEKGLSGVGLVVGYGGEPVLDGVDVAIPDGRVTALIGPNGCGKSTLLKTLGRQLRPSAGQARLGGADVGASSARAFAREVSFLPQQPVVPEGITVRELIAFGRYPFTGAFAALSEVDHRAVESAAARVGVAELLDAPATALSGGQRQRAWIAMTVAQEAGILLLDEPTTYLDPAHQLATLELVRGLNAEGRTVAMVLHDMTQAARFADHVIAMSGGAIVAEGEAGEVLTRDLVRDVFGVDCLMVRDPETGRELPIPHVNLLVKG</sequence>
<keyword evidence="4" id="KW-0410">Iron transport</keyword>
<dbReference type="PANTHER" id="PTHR42771:SF2">
    <property type="entry name" value="IRON(3+)-HYDROXAMATE IMPORT ATP-BINDING PROTEIN FHUC"/>
    <property type="match status" value="1"/>
</dbReference>
<evidence type="ECO:0000313" key="11">
    <source>
        <dbReference type="EMBL" id="MFC3850122.1"/>
    </source>
</evidence>
<dbReference type="InterPro" id="IPR017871">
    <property type="entry name" value="ABC_transporter-like_CS"/>
</dbReference>
<dbReference type="CDD" id="cd03214">
    <property type="entry name" value="ABC_Iron-Siderophores_B12_Hemin"/>
    <property type="match status" value="1"/>
</dbReference>
<keyword evidence="7" id="KW-0408">Iron</keyword>
<dbReference type="GO" id="GO:0005524">
    <property type="term" value="F:ATP binding"/>
    <property type="evidence" value="ECO:0007669"/>
    <property type="project" value="UniProtKB-KW"/>
</dbReference>
<dbReference type="InterPro" id="IPR051535">
    <property type="entry name" value="Siderophore_ABC-ATPase"/>
</dbReference>
<keyword evidence="6 11" id="KW-0067">ATP-binding</keyword>
<organism evidence="11 12">
    <name type="scientific">Corynebacterium hansenii</name>
    <dbReference type="NCBI Taxonomy" id="394964"/>
    <lineage>
        <taxon>Bacteria</taxon>
        <taxon>Bacillati</taxon>
        <taxon>Actinomycetota</taxon>
        <taxon>Actinomycetes</taxon>
        <taxon>Mycobacteriales</taxon>
        <taxon>Corynebacteriaceae</taxon>
        <taxon>Corynebacterium</taxon>
    </lineage>
</organism>
<dbReference type="PROSITE" id="PS50893">
    <property type="entry name" value="ABC_TRANSPORTER_2"/>
    <property type="match status" value="1"/>
</dbReference>
<gene>
    <name evidence="11" type="ORF">ACFORJ_08075</name>
</gene>
<accession>A0ABV7ZNI0</accession>
<comment type="subcellular location">
    <subcellularLocation>
        <location evidence="1">Cell membrane</location>
        <topology evidence="1">Peripheral membrane protein</topology>
    </subcellularLocation>
</comment>
<dbReference type="PROSITE" id="PS00211">
    <property type="entry name" value="ABC_TRANSPORTER_1"/>
    <property type="match status" value="1"/>
</dbReference>
<evidence type="ECO:0000256" key="2">
    <source>
        <dbReference type="ARBA" id="ARBA00022448"/>
    </source>
</evidence>
<evidence type="ECO:0000256" key="9">
    <source>
        <dbReference type="ARBA" id="ARBA00023136"/>
    </source>
</evidence>